<dbReference type="InterPro" id="IPR002539">
    <property type="entry name" value="MaoC-like_dom"/>
</dbReference>
<proteinExistence type="predicted"/>
<gene>
    <name evidence="2" type="ORF">DRF65_19375</name>
</gene>
<dbReference type="PANTHER" id="PTHR42993">
    <property type="entry name" value="MAOC-LIKE DEHYDRATASE DOMAIN-CONTAINING PROTEIN"/>
    <property type="match status" value="1"/>
</dbReference>
<dbReference type="InterPro" id="IPR029069">
    <property type="entry name" value="HotDog_dom_sf"/>
</dbReference>
<evidence type="ECO:0000313" key="2">
    <source>
        <dbReference type="EMBL" id="REC60772.1"/>
    </source>
</evidence>
<evidence type="ECO:0000313" key="3">
    <source>
        <dbReference type="Proteomes" id="UP000256686"/>
    </source>
</evidence>
<dbReference type="PANTHER" id="PTHR42993:SF1">
    <property type="entry name" value="MAOC-LIKE DEHYDRATASE DOMAIN-CONTAINING PROTEIN"/>
    <property type="match status" value="1"/>
</dbReference>
<protein>
    <submittedName>
        <fullName evidence="2">MaoC family dehydratase</fullName>
    </submittedName>
</protein>
<reference evidence="3" key="1">
    <citation type="submission" date="2018-06" db="EMBL/GenBank/DDBJ databases">
        <authorList>
            <person name="Lum Nde A."/>
            <person name="Hugo C."/>
        </authorList>
    </citation>
    <scope>NUCLEOTIDE SEQUENCE [LARGE SCALE GENOMIC DNA]</scope>
    <source>
        <strain evidence="3">1_F178</strain>
    </source>
</reference>
<dbReference type="RefSeq" id="WP_115972393.1">
    <property type="nucleotide sequence ID" value="NZ_QNVT01000021.1"/>
</dbReference>
<feature type="domain" description="MaoC-like" evidence="1">
    <location>
        <begin position="21"/>
        <end position="127"/>
    </location>
</feature>
<dbReference type="Pfam" id="PF01575">
    <property type="entry name" value="MaoC_dehydratas"/>
    <property type="match status" value="1"/>
</dbReference>
<dbReference type="InterPro" id="IPR039375">
    <property type="entry name" value="NodN-like"/>
</dbReference>
<dbReference type="Gene3D" id="3.10.129.10">
    <property type="entry name" value="Hotdog Thioesterase"/>
    <property type="match status" value="1"/>
</dbReference>
<keyword evidence="3" id="KW-1185">Reference proteome</keyword>
<dbReference type="Proteomes" id="UP000256686">
    <property type="component" value="Unassembled WGS sequence"/>
</dbReference>
<dbReference type="CDD" id="cd03450">
    <property type="entry name" value="NodN"/>
    <property type="match status" value="1"/>
</dbReference>
<accession>A0A3D9C5G0</accession>
<comment type="caution">
    <text evidence="2">The sequence shown here is derived from an EMBL/GenBank/DDBJ whole genome shotgun (WGS) entry which is preliminary data.</text>
</comment>
<dbReference type="AlphaFoldDB" id="A0A3D9C5G0"/>
<sequence>MIVINCFNDYKSLEGKMIGVSGWHEINQDQIDRFAGATLDDQWIHVNKDRAEKESPFKSTIAHGYLTLALIPYLWKQIAEVRNVKMEINYGIENLRFGQAVPVNSEVRLQATVKSVTNLKGTVKAVVEAKLLIKNQIKPAYTGDVVFLYHFIE</sequence>
<name>A0A3D9C5G0_9FLAO</name>
<evidence type="ECO:0000259" key="1">
    <source>
        <dbReference type="Pfam" id="PF01575"/>
    </source>
</evidence>
<dbReference type="SUPFAM" id="SSF54637">
    <property type="entry name" value="Thioesterase/thiol ester dehydrase-isomerase"/>
    <property type="match status" value="1"/>
</dbReference>
<organism evidence="2 3">
    <name type="scientific">Chryseobacterium pennae</name>
    <dbReference type="NCBI Taxonomy" id="2258962"/>
    <lineage>
        <taxon>Bacteria</taxon>
        <taxon>Pseudomonadati</taxon>
        <taxon>Bacteroidota</taxon>
        <taxon>Flavobacteriia</taxon>
        <taxon>Flavobacteriales</taxon>
        <taxon>Weeksellaceae</taxon>
        <taxon>Chryseobacterium group</taxon>
        <taxon>Chryseobacterium</taxon>
    </lineage>
</organism>
<dbReference type="EMBL" id="QNVT01000021">
    <property type="protein sequence ID" value="REC60772.1"/>
    <property type="molecule type" value="Genomic_DNA"/>
</dbReference>